<reference evidence="11 12" key="1">
    <citation type="journal article" date="2012" name="Genome Biol.">
        <title>Genome and low-iron response of an oceanic diatom adapted to chronic iron limitation.</title>
        <authorList>
            <person name="Lommer M."/>
            <person name="Specht M."/>
            <person name="Roy A.S."/>
            <person name="Kraemer L."/>
            <person name="Andreson R."/>
            <person name="Gutowska M.A."/>
            <person name="Wolf J."/>
            <person name="Bergner S.V."/>
            <person name="Schilhabel M.B."/>
            <person name="Klostermeier U.C."/>
            <person name="Beiko R.G."/>
            <person name="Rosenstiel P."/>
            <person name="Hippler M."/>
            <person name="Laroche J."/>
        </authorList>
    </citation>
    <scope>NUCLEOTIDE SEQUENCE [LARGE SCALE GENOMIC DNA]</scope>
    <source>
        <strain evidence="11 12">CCMP1005</strain>
    </source>
</reference>
<sequence length="437" mass="47594">MVSPSSSSAALVPPANKGRQSSGGDRVGGKALAISLGVSLVEIGITLTLSYYLTRWLAKKIQGGQGDDTDLDFTADNGAENEGRGGVVGHLQRLLNKRHATTLKALLDELEEHKSQFGQEEKKDGSITEGKVVALRTLQYEKLRDELHLQHQHSLSALATLSPYEKNVAQSSVIDPANIAVKFGDVGGMDDIKSEVYDLVVLPLLRPDLFISGSGLVSPPKGILLYGPPGTGKTMLAKAIAKESHATFVNVQLSTIMNKWFGESNKLLSATFQLARKLAPSIIFINEIDAFLSQRDGTEGSAVNSMKSEFVTLWDGLLSERRKVKRQTVAVKPDEGYAEEVLLTPPIIVLGATNRPYDIDAAILRRLPRSFEISLPSYESRLQLLELFLEKQDMTAEASGILPTVAKKTEGYSGSDLKELCKAVAWEPVREMTSGWY</sequence>
<keyword evidence="5" id="KW-0496">Mitochondrion</keyword>
<gene>
    <name evidence="11" type="ORF">THAOC_07917</name>
</gene>
<dbReference type="PANTHER" id="PTHR45644">
    <property type="entry name" value="AAA ATPASE, PUTATIVE (AFU_ORTHOLOGUE AFUA_2G12920)-RELATED-RELATED"/>
    <property type="match status" value="1"/>
</dbReference>
<evidence type="ECO:0000259" key="10">
    <source>
        <dbReference type="SMART" id="SM00382"/>
    </source>
</evidence>
<comment type="subcellular location">
    <subcellularLocation>
        <location evidence="1">Mitochondrion outer membrane</location>
        <topology evidence="1">Single-pass membrane protein</topology>
    </subcellularLocation>
</comment>
<dbReference type="InterPro" id="IPR027417">
    <property type="entry name" value="P-loop_NTPase"/>
</dbReference>
<feature type="non-terminal residue" evidence="11">
    <location>
        <position position="437"/>
    </location>
</feature>
<organism evidence="11 12">
    <name type="scientific">Thalassiosira oceanica</name>
    <name type="common">Marine diatom</name>
    <dbReference type="NCBI Taxonomy" id="159749"/>
    <lineage>
        <taxon>Eukaryota</taxon>
        <taxon>Sar</taxon>
        <taxon>Stramenopiles</taxon>
        <taxon>Ochrophyta</taxon>
        <taxon>Bacillariophyta</taxon>
        <taxon>Coscinodiscophyceae</taxon>
        <taxon>Thalassiosirophycidae</taxon>
        <taxon>Thalassiosirales</taxon>
        <taxon>Thalassiosiraceae</taxon>
        <taxon>Thalassiosira</taxon>
    </lineage>
</organism>
<feature type="region of interest" description="Disordered" evidence="8">
    <location>
        <begin position="1"/>
        <end position="26"/>
    </location>
</feature>
<dbReference type="InterPro" id="IPR003960">
    <property type="entry name" value="ATPase_AAA_CS"/>
</dbReference>
<dbReference type="SUPFAM" id="SSF52540">
    <property type="entry name" value="P-loop containing nucleoside triphosphate hydrolases"/>
    <property type="match status" value="1"/>
</dbReference>
<evidence type="ECO:0000256" key="1">
    <source>
        <dbReference type="ARBA" id="ARBA00004572"/>
    </source>
</evidence>
<comment type="similarity">
    <text evidence="6">Belongs to the AAA ATPase family.</text>
</comment>
<comment type="caution">
    <text evidence="11">The sequence shown here is derived from an EMBL/GenBank/DDBJ whole genome shotgun (WGS) entry which is preliminary data.</text>
</comment>
<evidence type="ECO:0000256" key="5">
    <source>
        <dbReference type="ARBA" id="ARBA00023128"/>
    </source>
</evidence>
<dbReference type="GO" id="GO:0016887">
    <property type="term" value="F:ATP hydrolysis activity"/>
    <property type="evidence" value="ECO:0007669"/>
    <property type="project" value="InterPro"/>
</dbReference>
<evidence type="ECO:0000256" key="8">
    <source>
        <dbReference type="SAM" id="MobiDB-lite"/>
    </source>
</evidence>
<evidence type="ECO:0000256" key="9">
    <source>
        <dbReference type="SAM" id="Phobius"/>
    </source>
</evidence>
<dbReference type="AlphaFoldDB" id="K0TJG1"/>
<evidence type="ECO:0000256" key="3">
    <source>
        <dbReference type="ARBA" id="ARBA00022787"/>
    </source>
</evidence>
<name>K0TJG1_THAOC</name>
<dbReference type="PROSITE" id="PS00674">
    <property type="entry name" value="AAA"/>
    <property type="match status" value="1"/>
</dbReference>
<dbReference type="GO" id="GO:0005741">
    <property type="term" value="C:mitochondrial outer membrane"/>
    <property type="evidence" value="ECO:0007669"/>
    <property type="project" value="UniProtKB-SubCell"/>
</dbReference>
<keyword evidence="4 6" id="KW-0067">ATP-binding</keyword>
<dbReference type="Gene3D" id="1.10.8.60">
    <property type="match status" value="1"/>
</dbReference>
<keyword evidence="9" id="KW-0812">Transmembrane</keyword>
<evidence type="ECO:0000256" key="7">
    <source>
        <dbReference type="SAM" id="Coils"/>
    </source>
</evidence>
<keyword evidence="2 6" id="KW-0547">Nucleotide-binding</keyword>
<keyword evidence="9" id="KW-1133">Transmembrane helix</keyword>
<dbReference type="OrthoDB" id="10254455at2759"/>
<accession>K0TJG1</accession>
<evidence type="ECO:0000256" key="4">
    <source>
        <dbReference type="ARBA" id="ARBA00022840"/>
    </source>
</evidence>
<evidence type="ECO:0000256" key="2">
    <source>
        <dbReference type="ARBA" id="ARBA00022741"/>
    </source>
</evidence>
<keyword evidence="9" id="KW-0472">Membrane</keyword>
<feature type="coiled-coil region" evidence="7">
    <location>
        <begin position="96"/>
        <end position="123"/>
    </location>
</feature>
<dbReference type="Pfam" id="PF00004">
    <property type="entry name" value="AAA"/>
    <property type="match status" value="1"/>
</dbReference>
<keyword evidence="7" id="KW-0175">Coiled coil</keyword>
<evidence type="ECO:0000313" key="11">
    <source>
        <dbReference type="EMBL" id="EJK70702.1"/>
    </source>
</evidence>
<proteinExistence type="inferred from homology"/>
<evidence type="ECO:0000256" key="6">
    <source>
        <dbReference type="RuleBase" id="RU003651"/>
    </source>
</evidence>
<dbReference type="Pfam" id="PF17862">
    <property type="entry name" value="AAA_lid_3"/>
    <property type="match status" value="1"/>
</dbReference>
<dbReference type="SMART" id="SM00382">
    <property type="entry name" value="AAA"/>
    <property type="match status" value="1"/>
</dbReference>
<dbReference type="PANTHER" id="PTHR45644:SF3">
    <property type="entry name" value="FI08533P-RELATED"/>
    <property type="match status" value="1"/>
</dbReference>
<dbReference type="InterPro" id="IPR003959">
    <property type="entry name" value="ATPase_AAA_core"/>
</dbReference>
<dbReference type="eggNOG" id="KOG0737">
    <property type="taxonomic scope" value="Eukaryota"/>
</dbReference>
<feature type="compositionally biased region" description="Low complexity" evidence="8">
    <location>
        <begin position="1"/>
        <end position="15"/>
    </location>
</feature>
<dbReference type="Proteomes" id="UP000266841">
    <property type="component" value="Unassembled WGS sequence"/>
</dbReference>
<feature type="transmembrane region" description="Helical" evidence="9">
    <location>
        <begin position="31"/>
        <end position="53"/>
    </location>
</feature>
<dbReference type="InterPro" id="IPR041569">
    <property type="entry name" value="AAA_lid_3"/>
</dbReference>
<protein>
    <recommendedName>
        <fullName evidence="10">AAA+ ATPase domain-containing protein</fullName>
    </recommendedName>
</protein>
<dbReference type="InterPro" id="IPR051701">
    <property type="entry name" value="Mito_OM_Translocase_MSP1"/>
</dbReference>
<evidence type="ECO:0000313" key="12">
    <source>
        <dbReference type="Proteomes" id="UP000266841"/>
    </source>
</evidence>
<dbReference type="Gene3D" id="3.40.50.300">
    <property type="entry name" value="P-loop containing nucleotide triphosphate hydrolases"/>
    <property type="match status" value="1"/>
</dbReference>
<dbReference type="InterPro" id="IPR003593">
    <property type="entry name" value="AAA+_ATPase"/>
</dbReference>
<keyword evidence="12" id="KW-1185">Reference proteome</keyword>
<feature type="domain" description="AAA+ ATPase" evidence="10">
    <location>
        <begin position="219"/>
        <end position="377"/>
    </location>
</feature>
<dbReference type="EMBL" id="AGNL01008156">
    <property type="protein sequence ID" value="EJK70702.1"/>
    <property type="molecule type" value="Genomic_DNA"/>
</dbReference>
<keyword evidence="3" id="KW-1000">Mitochondrion outer membrane</keyword>
<dbReference type="GO" id="GO:0005524">
    <property type="term" value="F:ATP binding"/>
    <property type="evidence" value="ECO:0007669"/>
    <property type="project" value="UniProtKB-KW"/>
</dbReference>